<keyword evidence="6 7" id="KW-0067">ATP-binding</keyword>
<dbReference type="GO" id="GO:0005856">
    <property type="term" value="C:cytoskeleton"/>
    <property type="evidence" value="ECO:0007669"/>
    <property type="project" value="TreeGrafter"/>
</dbReference>
<feature type="region of interest" description="Disordered" evidence="8">
    <location>
        <begin position="783"/>
        <end position="822"/>
    </location>
</feature>
<feature type="compositionally biased region" description="Low complexity" evidence="8">
    <location>
        <begin position="1608"/>
        <end position="1622"/>
    </location>
</feature>
<dbReference type="Gene3D" id="1.10.510.10">
    <property type="entry name" value="Transferase(Phosphotransferase) domain 1"/>
    <property type="match status" value="1"/>
</dbReference>
<feature type="region of interest" description="Disordered" evidence="8">
    <location>
        <begin position="934"/>
        <end position="1032"/>
    </location>
</feature>
<dbReference type="KEGG" id="ffu:CLAFUR5_00316"/>
<feature type="compositionally biased region" description="Polar residues" evidence="8">
    <location>
        <begin position="1589"/>
        <end position="1607"/>
    </location>
</feature>
<feature type="compositionally biased region" description="Polar residues" evidence="8">
    <location>
        <begin position="965"/>
        <end position="984"/>
    </location>
</feature>
<feature type="region of interest" description="Disordered" evidence="8">
    <location>
        <begin position="857"/>
        <end position="917"/>
    </location>
</feature>
<feature type="compositionally biased region" description="Polar residues" evidence="8">
    <location>
        <begin position="65"/>
        <end position="77"/>
    </location>
</feature>
<feature type="compositionally biased region" description="Polar residues" evidence="8">
    <location>
        <begin position="399"/>
        <end position="433"/>
    </location>
</feature>
<evidence type="ECO:0000313" key="10">
    <source>
        <dbReference type="EMBL" id="UJO11282.1"/>
    </source>
</evidence>
<evidence type="ECO:0000256" key="4">
    <source>
        <dbReference type="ARBA" id="ARBA00022741"/>
    </source>
</evidence>
<sequence length="1639" mass="178724">MDIASRFQPGRQRAPAYLDRNGNAAEDSGTESESFIRRKFQRTNAEATNPNDNTFRKPSIPASASRPQQAEQRTSFSHNRRRSTALRENVRVPSGPREFPSPHKRVASGSIHSITPSMSEATNTSRTFLPQSATEPNFSKIADAPRFSFANRSSTDVNDPPLTPAGQASNDLDFIPTVNFDDLQNSIANYDGDGPLLSDFPEVGGRPSTKPKSGNMLRDASLNASRPPVPKLEPRAEHGMSRSQSIRRRLSAVTGGKPNNTPNITSDSRDGNASQASNLSLRPRRQSTAPQGPPPAEPAPPPLGVSSRQPRKSLGPGVIASMMEGRKASQPLPSSGTDPALKSALARSGSLTKAQRRTTMQPSASGGAELPRVATFSATTQSRANKVKSLGPPAREPQEPNTPNGKTTTRSGQNRAHTPSSSGNNKRQSTMSGRASGLGARTISPTDARRLKRLSMMQAPPLPSNPSTTSIPKMPTQAQEEQSVKVEVPRVAQPSPSFIPQPRRSSNATPSSARDSPGPENRNSQQYGGVQLSARSSFSSLVNSGSTSRLPTSRPRSVHSSTAQYGEVEEVVPPVPAIPKAFESPRDADHAPFFSGVGKSLQNGSDPVAADTEAEKTSSHRLSKLSCEKPSEPKARASLERPRPHYRMNTIDNIERSITLTAAKPQRSQNNNLQPLRLPPLNLMPINHRDANRSNSFPRPSQEVEVREHPSIAQTPEPRRIAKTPSTPMTASKATFSGRQYEDFAKQKNMRSSSSHYALRDLMQLDDDTTKFLDDSDAEFMGVPIPSTKQRSAITPFSSGSLPKASGEFTRQRSRPSGEYTGEYSMTNFEEFQQQSMKPQGPRPSRSGTINTIASYKTAETSSNHSPVEPAGQPEGKKESSGLRRKLSLGWRRSSSKSNIQTDNKSSPRGDGSFTSDHDKATLQKLASQMLPPKLPASATWTGDIPSIPPPSARPSFDSIRRKSTAPSITTLSTTNGGTDQNHTMPAIKTRSMHSEQPQPVNGSNRATSWSTTNPARPPTKAPPNLVKSRQATATPIISAIIKDKDDLAADDEMKRLSQKRKDVDTAAKDSEELKRRAIARSPKSPENVLHDRTAALNIFERGEIMDYENQGVYFTGTKNARKIIGSLTPSPQPGDKDPKAGNYGYDDERGDYNIVLGDHLAYRYEVVDVLGKGSFGQVVRCVDHKDGGIVAVKIIRNKKRFHQQALVEVGILGRLREWDPDQTHATLSITSSFYFRSHLCIVTPCLSINLYELIRAHNFVGFTLPLIRRFARQLLSCLVLLQNKHIIHCDLKPENILLCEARKADVRVIDFGSSCKESEKVYTYIQSRFYRSPEVILGSSYGLGIDMWSLGCILAELWTGYPLFPGENEQEQLACIMEIFGPPDRHLVERCTRKKLFFDSVGKPRVTVSSKGRRRRPSSKSLSQALKSEDEAFLDFIARCLRWDPDRRLKPHDAVNHPFITNQPFSQRTGGIPDEARRAARLRSTAAAPATNGGIPSPVKRTHITTNGTTSSGNAFAQQQAQAQQTPARERSRPLPETPQTAVRNGGPVLQPGSTTQGSPSKRVPVNRRESGVPVTNVAPVAGAKRANNGQVSIGSASGMSFSQRQTSASSSNTTNTTGSLAQMAAREANNAAARWRI</sequence>
<dbReference type="Pfam" id="PF00069">
    <property type="entry name" value="Pkinase"/>
    <property type="match status" value="1"/>
</dbReference>
<dbReference type="GO" id="GO:0005524">
    <property type="term" value="F:ATP binding"/>
    <property type="evidence" value="ECO:0007669"/>
    <property type="project" value="UniProtKB-UniRule"/>
</dbReference>
<feature type="compositionally biased region" description="Polar residues" evidence="8">
    <location>
        <begin position="724"/>
        <end position="738"/>
    </location>
</feature>
<feature type="compositionally biased region" description="Polar residues" evidence="8">
    <location>
        <begin position="349"/>
        <end position="364"/>
    </location>
</feature>
<feature type="region of interest" description="Disordered" evidence="8">
    <location>
        <begin position="1058"/>
        <end position="1087"/>
    </location>
</feature>
<evidence type="ECO:0000256" key="8">
    <source>
        <dbReference type="SAM" id="MobiDB-lite"/>
    </source>
</evidence>
<reference evidence="10" key="1">
    <citation type="submission" date="2021-12" db="EMBL/GenBank/DDBJ databases">
        <authorList>
            <person name="Zaccaron A."/>
            <person name="Stergiopoulos I."/>
        </authorList>
    </citation>
    <scope>NUCLEOTIDE SEQUENCE</scope>
    <source>
        <strain evidence="10">Race5_Kim</strain>
    </source>
</reference>
<dbReference type="Proteomes" id="UP000756132">
    <property type="component" value="Chromosome 1"/>
</dbReference>
<feature type="compositionally biased region" description="Polar residues" evidence="8">
    <location>
        <begin position="995"/>
        <end position="1015"/>
    </location>
</feature>
<feature type="compositionally biased region" description="Polar residues" evidence="8">
    <location>
        <begin position="257"/>
        <end position="280"/>
    </location>
</feature>
<feature type="compositionally biased region" description="Basic and acidic residues" evidence="8">
    <location>
        <begin position="626"/>
        <end position="643"/>
    </location>
</feature>
<accession>A0A9Q8P326</accession>
<evidence type="ECO:0000256" key="2">
    <source>
        <dbReference type="ARBA" id="ARBA00022527"/>
    </source>
</evidence>
<dbReference type="PROSITE" id="PS00108">
    <property type="entry name" value="PROTEIN_KINASE_ST"/>
    <property type="match status" value="1"/>
</dbReference>
<feature type="compositionally biased region" description="Polar residues" evidence="8">
    <location>
        <begin position="494"/>
        <end position="514"/>
    </location>
</feature>
<evidence type="ECO:0000256" key="7">
    <source>
        <dbReference type="PROSITE-ProRule" id="PRU10141"/>
    </source>
</evidence>
<feature type="compositionally biased region" description="Polar residues" evidence="8">
    <location>
        <begin position="521"/>
        <end position="543"/>
    </location>
</feature>
<dbReference type="EMBL" id="CP090163">
    <property type="protein sequence ID" value="UJO11282.1"/>
    <property type="molecule type" value="Genomic_DNA"/>
</dbReference>
<feature type="compositionally biased region" description="Basic and acidic residues" evidence="8">
    <location>
        <begin position="1058"/>
        <end position="1076"/>
    </location>
</feature>
<feature type="compositionally biased region" description="Polar residues" evidence="8">
    <location>
        <begin position="42"/>
        <end position="53"/>
    </location>
</feature>
<feature type="compositionally biased region" description="Polar residues" evidence="8">
    <location>
        <begin position="896"/>
        <end position="907"/>
    </location>
</feature>
<dbReference type="SUPFAM" id="SSF56112">
    <property type="entry name" value="Protein kinase-like (PK-like)"/>
    <property type="match status" value="1"/>
</dbReference>
<evidence type="ECO:0000313" key="11">
    <source>
        <dbReference type="Proteomes" id="UP000756132"/>
    </source>
</evidence>
<dbReference type="GeneID" id="71980194"/>
<feature type="binding site" evidence="7">
    <location>
        <position position="1194"/>
    </location>
    <ligand>
        <name>ATP</name>
        <dbReference type="ChEBI" id="CHEBI:30616"/>
    </ligand>
</feature>
<feature type="domain" description="Protein kinase" evidence="9">
    <location>
        <begin position="1165"/>
        <end position="1461"/>
    </location>
</feature>
<organism evidence="10 11">
    <name type="scientific">Passalora fulva</name>
    <name type="common">Tomato leaf mold</name>
    <name type="synonym">Cladosporium fulvum</name>
    <dbReference type="NCBI Taxonomy" id="5499"/>
    <lineage>
        <taxon>Eukaryota</taxon>
        <taxon>Fungi</taxon>
        <taxon>Dikarya</taxon>
        <taxon>Ascomycota</taxon>
        <taxon>Pezizomycotina</taxon>
        <taxon>Dothideomycetes</taxon>
        <taxon>Dothideomycetidae</taxon>
        <taxon>Mycosphaerellales</taxon>
        <taxon>Mycosphaerellaceae</taxon>
        <taxon>Fulvia</taxon>
    </lineage>
</organism>
<proteinExistence type="inferred from homology"/>
<keyword evidence="4 7" id="KW-0547">Nucleotide-binding</keyword>
<dbReference type="GO" id="GO:0004674">
    <property type="term" value="F:protein serine/threonine kinase activity"/>
    <property type="evidence" value="ECO:0007669"/>
    <property type="project" value="UniProtKB-KW"/>
</dbReference>
<evidence type="ECO:0000256" key="5">
    <source>
        <dbReference type="ARBA" id="ARBA00022777"/>
    </source>
</evidence>
<evidence type="ECO:0000256" key="3">
    <source>
        <dbReference type="ARBA" id="ARBA00022679"/>
    </source>
</evidence>
<feature type="compositionally biased region" description="Low complexity" evidence="8">
    <location>
        <begin position="544"/>
        <end position="555"/>
    </location>
</feature>
<protein>
    <submittedName>
        <fullName evidence="10">DYRK-family kinase pom1</fullName>
    </submittedName>
</protein>
<gene>
    <name evidence="10" type="ORF">CLAFUR5_00316</name>
</gene>
<dbReference type="SMART" id="SM00220">
    <property type="entry name" value="S_TKc"/>
    <property type="match status" value="1"/>
</dbReference>
<name>A0A9Q8P326_PASFU</name>
<dbReference type="PANTHER" id="PTHR24058">
    <property type="entry name" value="DUAL SPECIFICITY PROTEIN KINASE"/>
    <property type="match status" value="1"/>
</dbReference>
<feature type="compositionally biased region" description="Pro residues" evidence="8">
    <location>
        <begin position="291"/>
        <end position="303"/>
    </location>
</feature>
<dbReference type="InterPro" id="IPR017441">
    <property type="entry name" value="Protein_kinase_ATP_BS"/>
</dbReference>
<dbReference type="InterPro" id="IPR008271">
    <property type="entry name" value="Ser/Thr_kinase_AS"/>
</dbReference>
<comment type="similarity">
    <text evidence="1">Belongs to the protein kinase superfamily. CMGC Ser/Thr protein kinase family. MNB/DYRK subfamily.</text>
</comment>
<feature type="compositionally biased region" description="Polar residues" evidence="8">
    <location>
        <begin position="465"/>
        <end position="481"/>
    </location>
</feature>
<dbReference type="OrthoDB" id="9332038at2759"/>
<feature type="compositionally biased region" description="Polar residues" evidence="8">
    <location>
        <begin position="857"/>
        <end position="866"/>
    </location>
</feature>
<keyword evidence="2" id="KW-0723">Serine/threonine-protein kinase</keyword>
<dbReference type="InterPro" id="IPR000719">
    <property type="entry name" value="Prot_kinase_dom"/>
</dbReference>
<keyword evidence="5 10" id="KW-0418">Kinase</keyword>
<dbReference type="Gene3D" id="3.30.200.20">
    <property type="entry name" value="Phosphorylase Kinase, domain 1"/>
    <property type="match status" value="1"/>
</dbReference>
<evidence type="ECO:0000256" key="1">
    <source>
        <dbReference type="ARBA" id="ARBA00008867"/>
    </source>
</evidence>
<dbReference type="PANTHER" id="PTHR24058:SF22">
    <property type="entry name" value="DUAL SPECIFICITY TYROSINE-PHOSPHORYLATION-REGULATED KINASE 4"/>
    <property type="match status" value="1"/>
</dbReference>
<reference evidence="10" key="2">
    <citation type="journal article" date="2022" name="Microb. Genom.">
        <title>A chromosome-scale genome assembly of the tomato pathogen Cladosporium fulvum reveals a compartmentalized genome architecture and the presence of a dispensable chromosome.</title>
        <authorList>
            <person name="Zaccaron A.Z."/>
            <person name="Chen L.H."/>
            <person name="Samaras A."/>
            <person name="Stergiopoulos I."/>
        </authorList>
    </citation>
    <scope>NUCLEOTIDE SEQUENCE</scope>
    <source>
        <strain evidence="10">Race5_Kim</strain>
    </source>
</reference>
<evidence type="ECO:0000256" key="6">
    <source>
        <dbReference type="ARBA" id="ARBA00022840"/>
    </source>
</evidence>
<feature type="region of interest" description="Disordered" evidence="8">
    <location>
        <begin position="691"/>
        <end position="754"/>
    </location>
</feature>
<keyword evidence="11" id="KW-1185">Reference proteome</keyword>
<dbReference type="CDD" id="cd14210">
    <property type="entry name" value="PKc_DYRK"/>
    <property type="match status" value="1"/>
</dbReference>
<feature type="compositionally biased region" description="Polar residues" evidence="8">
    <location>
        <begin position="110"/>
        <end position="137"/>
    </location>
</feature>
<dbReference type="GO" id="GO:0005737">
    <property type="term" value="C:cytoplasm"/>
    <property type="evidence" value="ECO:0007669"/>
    <property type="project" value="TreeGrafter"/>
</dbReference>
<feature type="region of interest" description="Disordered" evidence="8">
    <location>
        <begin position="1"/>
        <end position="645"/>
    </location>
</feature>
<keyword evidence="3" id="KW-0808">Transferase</keyword>
<feature type="compositionally biased region" description="Polar residues" evidence="8">
    <location>
        <begin position="787"/>
        <end position="801"/>
    </location>
</feature>
<dbReference type="InterPro" id="IPR050494">
    <property type="entry name" value="Ser_Thr_dual-spec_kinase"/>
</dbReference>
<evidence type="ECO:0000259" key="9">
    <source>
        <dbReference type="PROSITE" id="PS50011"/>
    </source>
</evidence>
<dbReference type="PROSITE" id="PS00107">
    <property type="entry name" value="PROTEIN_KINASE_ATP"/>
    <property type="match status" value="1"/>
</dbReference>
<feature type="compositionally biased region" description="Polar residues" evidence="8">
    <location>
        <begin position="1505"/>
        <end position="1517"/>
    </location>
</feature>
<dbReference type="PROSITE" id="PS50011">
    <property type="entry name" value="PROTEIN_KINASE_DOM"/>
    <property type="match status" value="1"/>
</dbReference>
<feature type="region of interest" description="Disordered" evidence="8">
    <location>
        <begin position="1481"/>
        <end position="1622"/>
    </location>
</feature>
<dbReference type="InterPro" id="IPR011009">
    <property type="entry name" value="Kinase-like_dom_sf"/>
</dbReference>
<dbReference type="RefSeq" id="XP_047755648.1">
    <property type="nucleotide sequence ID" value="XM_047899464.1"/>
</dbReference>